<reference evidence="4" key="1">
    <citation type="submission" date="2025-08" db="UniProtKB">
        <authorList>
            <consortium name="Ensembl"/>
        </authorList>
    </citation>
    <scope>IDENTIFICATION</scope>
</reference>
<protein>
    <recommendedName>
        <fullName evidence="6">Protein FAM92B</fullName>
    </recommendedName>
</protein>
<accession>A0A8C6HHI2</accession>
<dbReference type="GeneTree" id="ENSGT00390000010285"/>
<dbReference type="AlphaFoldDB" id="A0A8C6HHI2"/>
<dbReference type="GO" id="GO:0060271">
    <property type="term" value="P:cilium assembly"/>
    <property type="evidence" value="ECO:0007669"/>
    <property type="project" value="TreeGrafter"/>
</dbReference>
<feature type="compositionally biased region" description="Polar residues" evidence="3">
    <location>
        <begin position="109"/>
        <end position="118"/>
    </location>
</feature>
<evidence type="ECO:0000313" key="5">
    <source>
        <dbReference type="Proteomes" id="UP000694415"/>
    </source>
</evidence>
<dbReference type="PANTHER" id="PTHR21223">
    <property type="entry name" value="CBY1-INTERACTING BAR DOMAIN-CONTAINING PROTEIN HOMOLOG"/>
    <property type="match status" value="1"/>
</dbReference>
<organism evidence="4 5">
    <name type="scientific">Mus spicilegus</name>
    <name type="common">Mound-building mouse</name>
    <dbReference type="NCBI Taxonomy" id="10103"/>
    <lineage>
        <taxon>Eukaryota</taxon>
        <taxon>Metazoa</taxon>
        <taxon>Chordata</taxon>
        <taxon>Craniata</taxon>
        <taxon>Vertebrata</taxon>
        <taxon>Euteleostomi</taxon>
        <taxon>Mammalia</taxon>
        <taxon>Eutheria</taxon>
        <taxon>Euarchontoglires</taxon>
        <taxon>Glires</taxon>
        <taxon>Rodentia</taxon>
        <taxon>Myomorpha</taxon>
        <taxon>Muroidea</taxon>
        <taxon>Muridae</taxon>
        <taxon>Murinae</taxon>
        <taxon>Mus</taxon>
        <taxon>Mus</taxon>
    </lineage>
</organism>
<dbReference type="PANTHER" id="PTHR21223:SF3">
    <property type="entry name" value="CBY1-INTERACTING BAR DOMAIN-CONTAINING PROTEIN 2"/>
    <property type="match status" value="1"/>
</dbReference>
<proteinExistence type="predicted"/>
<dbReference type="InterPro" id="IPR027267">
    <property type="entry name" value="AH/BAR_dom_sf"/>
</dbReference>
<comment type="subcellular location">
    <subcellularLocation>
        <location evidence="2">Cytoplasm</location>
        <location evidence="2">Cytoskeleton</location>
        <location evidence="2">Cilium basal body</location>
    </subcellularLocation>
    <subcellularLocation>
        <location evidence="1">Cytoplasm</location>
        <location evidence="1">Cytoskeleton</location>
        <location evidence="1">Microtubule organizing center</location>
        <location evidence="1">Centrosome</location>
        <location evidence="1">Centriole</location>
    </subcellularLocation>
</comment>
<dbReference type="InterPro" id="IPR009602">
    <property type="entry name" value="CBAR/FAM92"/>
</dbReference>
<dbReference type="GO" id="GO:0036064">
    <property type="term" value="C:ciliary basal body"/>
    <property type="evidence" value="ECO:0007669"/>
    <property type="project" value="TreeGrafter"/>
</dbReference>
<evidence type="ECO:0000256" key="3">
    <source>
        <dbReference type="SAM" id="MobiDB-lite"/>
    </source>
</evidence>
<evidence type="ECO:0008006" key="6">
    <source>
        <dbReference type="Google" id="ProtNLM"/>
    </source>
</evidence>
<dbReference type="Pfam" id="PF06730">
    <property type="entry name" value="FAM92"/>
    <property type="match status" value="1"/>
</dbReference>
<keyword evidence="5" id="KW-1185">Reference proteome</keyword>
<feature type="region of interest" description="Disordered" evidence="3">
    <location>
        <begin position="89"/>
        <end position="152"/>
    </location>
</feature>
<dbReference type="GO" id="GO:0005814">
    <property type="term" value="C:centriole"/>
    <property type="evidence" value="ECO:0007669"/>
    <property type="project" value="UniProtKB-SubCell"/>
</dbReference>
<reference evidence="4" key="2">
    <citation type="submission" date="2025-09" db="UniProtKB">
        <authorList>
            <consortium name="Ensembl"/>
        </authorList>
    </citation>
    <scope>IDENTIFICATION</scope>
</reference>
<feature type="compositionally biased region" description="Acidic residues" evidence="3">
    <location>
        <begin position="126"/>
        <end position="140"/>
    </location>
</feature>
<dbReference type="Gene3D" id="1.20.1270.60">
    <property type="entry name" value="Arfaptin homology (AH) domain/BAR domain"/>
    <property type="match status" value="1"/>
</dbReference>
<dbReference type="Ensembl" id="ENSMSIT00000027543.1">
    <property type="protein sequence ID" value="ENSMSIP00000021849.1"/>
    <property type="gene ID" value="ENSMSIG00000018574.1"/>
</dbReference>
<evidence type="ECO:0000256" key="2">
    <source>
        <dbReference type="ARBA" id="ARBA00004120"/>
    </source>
</evidence>
<sequence length="152" mass="16927">MIGQAETSAQRASVDTNRSTLHLVETVDAFQEQKLKDLRRIFSDFVTIEMVFHAKAVEVYSSAFQTLENYDLERDLQDFRAKTRGIYGHGEARPLADSNPAPSVPWPLASQSAQSTMARQGKEAGGEEDSEIDSVEEIPLEDLKGQQQGPRD</sequence>
<name>A0A8C6HHI2_MUSSI</name>
<evidence type="ECO:0000313" key="4">
    <source>
        <dbReference type="Ensembl" id="ENSMSIP00000021849.1"/>
    </source>
</evidence>
<dbReference type="GO" id="GO:0035869">
    <property type="term" value="C:ciliary transition zone"/>
    <property type="evidence" value="ECO:0007669"/>
    <property type="project" value="TreeGrafter"/>
</dbReference>
<dbReference type="SUPFAM" id="SSF103657">
    <property type="entry name" value="BAR/IMD domain-like"/>
    <property type="match status" value="1"/>
</dbReference>
<evidence type="ECO:0000256" key="1">
    <source>
        <dbReference type="ARBA" id="ARBA00004114"/>
    </source>
</evidence>
<dbReference type="Proteomes" id="UP000694415">
    <property type="component" value="Unplaced"/>
</dbReference>